<dbReference type="GO" id="GO:0016776">
    <property type="term" value="F:phosphotransferase activity, phosphate group as acceptor"/>
    <property type="evidence" value="ECO:0007669"/>
    <property type="project" value="InterPro"/>
</dbReference>
<dbReference type="Pfam" id="PF03976">
    <property type="entry name" value="PPK2"/>
    <property type="match status" value="1"/>
</dbReference>
<reference evidence="2 3" key="1">
    <citation type="submission" date="2016-11" db="EMBL/GenBank/DDBJ databases">
        <authorList>
            <person name="Jaros S."/>
            <person name="Januszkiewicz K."/>
            <person name="Wedrychowicz H."/>
        </authorList>
    </citation>
    <scope>NUCLEOTIDE SEQUENCE [LARGE SCALE GENOMIC DNA]</scope>
    <source>
        <strain evidence="2 3">DSM 44523</strain>
    </source>
</reference>
<dbReference type="GO" id="GO:0006797">
    <property type="term" value="P:polyphosphate metabolic process"/>
    <property type="evidence" value="ECO:0007669"/>
    <property type="project" value="InterPro"/>
</dbReference>
<organism evidence="2 3">
    <name type="scientific">Streptoalloteichus hindustanus</name>
    <dbReference type="NCBI Taxonomy" id="2017"/>
    <lineage>
        <taxon>Bacteria</taxon>
        <taxon>Bacillati</taxon>
        <taxon>Actinomycetota</taxon>
        <taxon>Actinomycetes</taxon>
        <taxon>Pseudonocardiales</taxon>
        <taxon>Pseudonocardiaceae</taxon>
        <taxon>Streptoalloteichus</taxon>
    </lineage>
</organism>
<keyword evidence="3" id="KW-1185">Reference proteome</keyword>
<keyword evidence="2" id="KW-0808">Transferase</keyword>
<gene>
    <name evidence="2" type="ORF">SAMN05444320_106431</name>
</gene>
<dbReference type="InterPro" id="IPR022488">
    <property type="entry name" value="PPK2-related"/>
</dbReference>
<protein>
    <submittedName>
        <fullName evidence="2">Polyphosphate:nucleotide phosphotransferase, PPK2 family</fullName>
    </submittedName>
</protein>
<evidence type="ECO:0000259" key="1">
    <source>
        <dbReference type="Pfam" id="PF03976"/>
    </source>
</evidence>
<dbReference type="InterPro" id="IPR022300">
    <property type="entry name" value="PPK2-rel_1"/>
</dbReference>
<proteinExistence type="predicted"/>
<dbReference type="EMBL" id="FQVN01000006">
    <property type="protein sequence ID" value="SHG11825.1"/>
    <property type="molecule type" value="Genomic_DNA"/>
</dbReference>
<dbReference type="InterPro" id="IPR027417">
    <property type="entry name" value="P-loop_NTPase"/>
</dbReference>
<accession>A0A1M5H7D7</accession>
<feature type="domain" description="Polyphosphate kinase-2-related" evidence="1">
    <location>
        <begin position="38"/>
        <end position="259"/>
    </location>
</feature>
<dbReference type="RefSeq" id="WP_073485759.1">
    <property type="nucleotide sequence ID" value="NZ_FQVN01000006.1"/>
</dbReference>
<dbReference type="NCBIfam" id="TIGR03709">
    <property type="entry name" value="PPK2_rel_1"/>
    <property type="match status" value="1"/>
</dbReference>
<dbReference type="Gene3D" id="3.40.50.300">
    <property type="entry name" value="P-loop containing nucleotide triphosphate hydrolases"/>
    <property type="match status" value="1"/>
</dbReference>
<dbReference type="SUPFAM" id="SSF52540">
    <property type="entry name" value="P-loop containing nucleoside triphosphate hydrolases"/>
    <property type="match status" value="1"/>
</dbReference>
<dbReference type="AlphaFoldDB" id="A0A1M5H7D7"/>
<dbReference type="PANTHER" id="PTHR34383">
    <property type="entry name" value="POLYPHOSPHATE:AMP PHOSPHOTRANSFERASE-RELATED"/>
    <property type="match status" value="1"/>
</dbReference>
<dbReference type="Proteomes" id="UP000184501">
    <property type="component" value="Unassembled WGS sequence"/>
</dbReference>
<sequence length="299" mass="33588">MGGGDSRAEVLDLLRARPDQAEPAVWDPRATPVGPRTKAEARQRMAGLATRLRQLQEALYAEGAHGGRRRVLVVLQGMDTAGKGGTIRHVAGLVNPQGLHIASFGPPTPEELRHHFLWRVRRQVPPPGRIGVFDRSHYEDVLVARVENLVPERVWRGRYAEINRFEAGLVDQGVTFLKCFLHLSREEQCARLLARLDRPTKRWKYRPEDVVTRETWDAYQRAYADVLLHCSTAAAPWYVVPADRKWYRNWVVARLLTAVLTEVAPSFPEPDFDVAAERARLMAVGCAPAGEGRTDAANP</sequence>
<evidence type="ECO:0000313" key="3">
    <source>
        <dbReference type="Proteomes" id="UP000184501"/>
    </source>
</evidence>
<dbReference type="OrthoDB" id="9775224at2"/>
<name>A0A1M5H7D7_STRHI</name>
<evidence type="ECO:0000313" key="2">
    <source>
        <dbReference type="EMBL" id="SHG11825.1"/>
    </source>
</evidence>
<dbReference type="PANTHER" id="PTHR34383:SF3">
    <property type="entry name" value="POLYPHOSPHATE:AMP PHOSPHOTRANSFERASE"/>
    <property type="match status" value="1"/>
</dbReference>
<dbReference type="STRING" id="2017.SAMN05444320_106431"/>